<dbReference type="Proteomes" id="UP000321379">
    <property type="component" value="Unassembled WGS sequence"/>
</dbReference>
<proteinExistence type="predicted"/>
<dbReference type="AlphaFoldDB" id="A0A5C8UPG3"/>
<gene>
    <name evidence="1" type="ORF">FVP33_11520</name>
</gene>
<evidence type="ECO:0000313" key="2">
    <source>
        <dbReference type="Proteomes" id="UP000321379"/>
    </source>
</evidence>
<protein>
    <submittedName>
        <fullName evidence="1">Uncharacterized protein</fullName>
    </submittedName>
</protein>
<organism evidence="1 2">
    <name type="scientific">Lacisediminihabitans profunda</name>
    <dbReference type="NCBI Taxonomy" id="2594790"/>
    <lineage>
        <taxon>Bacteria</taxon>
        <taxon>Bacillati</taxon>
        <taxon>Actinomycetota</taxon>
        <taxon>Actinomycetes</taxon>
        <taxon>Micrococcales</taxon>
        <taxon>Microbacteriaceae</taxon>
        <taxon>Lacisediminihabitans</taxon>
    </lineage>
</organism>
<dbReference type="EMBL" id="VRMG01000008">
    <property type="protein sequence ID" value="TXN29771.1"/>
    <property type="molecule type" value="Genomic_DNA"/>
</dbReference>
<dbReference type="RefSeq" id="WP_147783815.1">
    <property type="nucleotide sequence ID" value="NZ_VRMG01000008.1"/>
</dbReference>
<keyword evidence="2" id="KW-1185">Reference proteome</keyword>
<comment type="caution">
    <text evidence="1">The sequence shown here is derived from an EMBL/GenBank/DDBJ whole genome shotgun (WGS) entry which is preliminary data.</text>
</comment>
<name>A0A5C8UPG3_9MICO</name>
<sequence length="64" mass="7052">MARTIEATFLGGPSAGNRPVEVTNSGRLPELIAHGAGVYKLSPSPTTWDGDYHYQNAEYRWSEK</sequence>
<reference evidence="1 2" key="1">
    <citation type="submission" date="2019-08" db="EMBL/GenBank/DDBJ databases">
        <title>Bacterial whole genome sequence for Glaciihabitans sp. CHu50b-6-2.</title>
        <authorList>
            <person name="Jin L."/>
        </authorList>
    </citation>
    <scope>NUCLEOTIDE SEQUENCE [LARGE SCALE GENOMIC DNA]</scope>
    <source>
        <strain evidence="1 2">CHu50b-6-2</strain>
    </source>
</reference>
<accession>A0A5C8UPG3</accession>
<evidence type="ECO:0000313" key="1">
    <source>
        <dbReference type="EMBL" id="TXN29771.1"/>
    </source>
</evidence>